<feature type="domain" description="VOC" evidence="1">
    <location>
        <begin position="6"/>
        <end position="139"/>
    </location>
</feature>
<name>A0A6J6EXZ2_9ZZZZ</name>
<dbReference type="Pfam" id="PF00903">
    <property type="entry name" value="Glyoxalase"/>
    <property type="match status" value="1"/>
</dbReference>
<evidence type="ECO:0000259" key="1">
    <source>
        <dbReference type="PROSITE" id="PS51819"/>
    </source>
</evidence>
<reference evidence="2" key="1">
    <citation type="submission" date="2020-05" db="EMBL/GenBank/DDBJ databases">
        <authorList>
            <person name="Chiriac C."/>
            <person name="Salcher M."/>
            <person name="Ghai R."/>
            <person name="Kavagutti S V."/>
        </authorList>
    </citation>
    <scope>NUCLEOTIDE SEQUENCE</scope>
</reference>
<dbReference type="PANTHER" id="PTHR36503">
    <property type="entry name" value="BLR2520 PROTEIN"/>
    <property type="match status" value="1"/>
</dbReference>
<proteinExistence type="predicted"/>
<dbReference type="AlphaFoldDB" id="A0A6J6EXZ2"/>
<gene>
    <name evidence="2" type="ORF">UFOPK1493_03066</name>
</gene>
<sequence length="150" mass="15488">MSAPAHLSLITLGVADVARATAFYESLGWQRAEPSEPTITFLRLGTPGGGWVVLGLFGADDLAADAHQAPPAASPALPASFRGVTLASNQPSRDEVDRVVAAFVAAGATIVKVPEAVVWGGYSGYVADPDGHLWEIAHNPFSPDWAAPGS</sequence>
<dbReference type="InterPro" id="IPR004360">
    <property type="entry name" value="Glyas_Fos-R_dOase_dom"/>
</dbReference>
<organism evidence="2">
    <name type="scientific">freshwater metagenome</name>
    <dbReference type="NCBI Taxonomy" id="449393"/>
    <lineage>
        <taxon>unclassified sequences</taxon>
        <taxon>metagenomes</taxon>
        <taxon>ecological metagenomes</taxon>
    </lineage>
</organism>
<dbReference type="InterPro" id="IPR037523">
    <property type="entry name" value="VOC_core"/>
</dbReference>
<protein>
    <submittedName>
        <fullName evidence="2">Unannotated protein</fullName>
    </submittedName>
</protein>
<dbReference type="PANTHER" id="PTHR36503:SF1">
    <property type="entry name" value="BLR2520 PROTEIN"/>
    <property type="match status" value="1"/>
</dbReference>
<dbReference type="SUPFAM" id="SSF54593">
    <property type="entry name" value="Glyoxalase/Bleomycin resistance protein/Dihydroxybiphenyl dioxygenase"/>
    <property type="match status" value="1"/>
</dbReference>
<dbReference type="Gene3D" id="3.10.180.10">
    <property type="entry name" value="2,3-Dihydroxybiphenyl 1,2-Dioxygenase, domain 1"/>
    <property type="match status" value="1"/>
</dbReference>
<dbReference type="PROSITE" id="PS51819">
    <property type="entry name" value="VOC"/>
    <property type="match status" value="1"/>
</dbReference>
<accession>A0A6J6EXZ2</accession>
<dbReference type="InterPro" id="IPR029068">
    <property type="entry name" value="Glyas_Bleomycin-R_OHBP_Dase"/>
</dbReference>
<evidence type="ECO:0000313" key="2">
    <source>
        <dbReference type="EMBL" id="CAB4580857.1"/>
    </source>
</evidence>
<dbReference type="EMBL" id="CAEZSR010000152">
    <property type="protein sequence ID" value="CAB4580857.1"/>
    <property type="molecule type" value="Genomic_DNA"/>
</dbReference>